<protein>
    <submittedName>
        <fullName evidence="1">Uncharacterized protein</fullName>
    </submittedName>
</protein>
<gene>
    <name evidence="1" type="ORF">CPAV1605_1042</name>
</gene>
<organism evidence="1">
    <name type="scientific">seawater metagenome</name>
    <dbReference type="NCBI Taxonomy" id="1561972"/>
    <lineage>
        <taxon>unclassified sequences</taxon>
        <taxon>metagenomes</taxon>
        <taxon>ecological metagenomes</taxon>
    </lineage>
</organism>
<dbReference type="EMBL" id="CABVLZ010000004">
    <property type="protein sequence ID" value="VVU95294.1"/>
    <property type="molecule type" value="Genomic_DNA"/>
</dbReference>
<sequence length="148" mass="17404">MAKKKKKKKESANLDWIKQLNKSDKISGEVLWEFNQDNKFIGKQEMIMELKVIGKSNEAIFFQIISQENKDKCTREYWKFQNGRIIFDLKLNQISYDASGLRDDVDESEDQTLLLQSVLTETSIRKYRGFIKYGKHASGTLHEIIFYP</sequence>
<dbReference type="AlphaFoldDB" id="A0A5E8CKP6"/>
<accession>A0A5E8CKP6</accession>
<name>A0A5E8CKP6_9ZZZZ</name>
<evidence type="ECO:0000313" key="1">
    <source>
        <dbReference type="EMBL" id="VVU95294.1"/>
    </source>
</evidence>
<reference evidence="1" key="1">
    <citation type="submission" date="2019-09" db="EMBL/GenBank/DDBJ databases">
        <authorList>
            <person name="Needham M D."/>
        </authorList>
    </citation>
    <scope>NUCLEOTIDE SEQUENCE</scope>
</reference>
<proteinExistence type="predicted"/>